<dbReference type="Proteomes" id="UP000299102">
    <property type="component" value="Unassembled WGS sequence"/>
</dbReference>
<sequence length="329" mass="37618">MKIGYLWQKVESMLWRFDLCAVCVRQLTLAGLVTARTLGRATVTLLCARVTGSLYARCARALGDLRERNKFKEFELNLLTHLWKSVQYGSTKSSSCNLGLKSRMLYYSRGTVSGEKKKWSKKRQKPTTAAPPHMSRRKRKIYFVLLGCVKAFDHYNYRNLFDQTVRPQKVKLEFEQATVLWVGHIRSRLAVTSPLTRQFACIKCGGVCYTRDSVRVESVFKYTHRNYCTSSSHFATPLKNPSPQAYSSESWIWQKQNESRIDVEEMRFLHDTQKLAKVARGRRVESQLKIIRGLGDAPFSEGRRVRRPDLHTGVASVQGIAADAVTPIA</sequence>
<dbReference type="EMBL" id="BGZK01000580">
    <property type="protein sequence ID" value="GBP51375.1"/>
    <property type="molecule type" value="Genomic_DNA"/>
</dbReference>
<evidence type="ECO:0000313" key="2">
    <source>
        <dbReference type="Proteomes" id="UP000299102"/>
    </source>
</evidence>
<protein>
    <submittedName>
        <fullName evidence="1">Uncharacterized protein</fullName>
    </submittedName>
</protein>
<evidence type="ECO:0000313" key="1">
    <source>
        <dbReference type="EMBL" id="GBP51375.1"/>
    </source>
</evidence>
<keyword evidence="2" id="KW-1185">Reference proteome</keyword>
<comment type="caution">
    <text evidence="1">The sequence shown here is derived from an EMBL/GenBank/DDBJ whole genome shotgun (WGS) entry which is preliminary data.</text>
</comment>
<proteinExistence type="predicted"/>
<gene>
    <name evidence="1" type="ORF">EVAR_38769_1</name>
</gene>
<reference evidence="1 2" key="1">
    <citation type="journal article" date="2019" name="Commun. Biol.">
        <title>The bagworm genome reveals a unique fibroin gene that provides high tensile strength.</title>
        <authorList>
            <person name="Kono N."/>
            <person name="Nakamura H."/>
            <person name="Ohtoshi R."/>
            <person name="Tomita M."/>
            <person name="Numata K."/>
            <person name="Arakawa K."/>
        </authorList>
    </citation>
    <scope>NUCLEOTIDE SEQUENCE [LARGE SCALE GENOMIC DNA]</scope>
</reference>
<organism evidence="1 2">
    <name type="scientific">Eumeta variegata</name>
    <name type="common">Bagworm moth</name>
    <name type="synonym">Eumeta japonica</name>
    <dbReference type="NCBI Taxonomy" id="151549"/>
    <lineage>
        <taxon>Eukaryota</taxon>
        <taxon>Metazoa</taxon>
        <taxon>Ecdysozoa</taxon>
        <taxon>Arthropoda</taxon>
        <taxon>Hexapoda</taxon>
        <taxon>Insecta</taxon>
        <taxon>Pterygota</taxon>
        <taxon>Neoptera</taxon>
        <taxon>Endopterygota</taxon>
        <taxon>Lepidoptera</taxon>
        <taxon>Glossata</taxon>
        <taxon>Ditrysia</taxon>
        <taxon>Tineoidea</taxon>
        <taxon>Psychidae</taxon>
        <taxon>Oiketicinae</taxon>
        <taxon>Eumeta</taxon>
    </lineage>
</organism>
<dbReference type="AlphaFoldDB" id="A0A4C1WML1"/>
<name>A0A4C1WML1_EUMVA</name>
<accession>A0A4C1WML1</accession>